<accession>A0A4V5ZXD0</accession>
<keyword evidence="2" id="KW-0805">Transcription regulation</keyword>
<keyword evidence="2" id="KW-0678">Repressor</keyword>
<name>A0A4V5ZXD0_STECR</name>
<sequence length="255" mass="28991">MKLLENRTLESVASFLSQNAQNCFLEVRAEAYSCKMCTNDKREWKKSLKTPCEAHQLQPLSPPDYSGWPNGCMPMNGQPRRLRHISEPAGTASSISDNEGFGGYMLDENGSPMLLDSISKRTLFDLVNVLNNSYSDYDFSGVTSESFTHIETIDIAKAAIDGNFMATVTGYQEIRDDLWTEIDLQILLNECVVYSYIPDYKTDPFSEDGCVWSFNYIFVNKNLKRILFMACRSLNMSDDMHDLDVSAEQLWVMEP</sequence>
<keyword evidence="4" id="KW-1185">Reference proteome</keyword>
<dbReference type="OrthoDB" id="277029at2759"/>
<organism evidence="3 4">
    <name type="scientific">Steinernema carpocapsae</name>
    <name type="common">Entomopathogenic nematode</name>
    <dbReference type="NCBI Taxonomy" id="34508"/>
    <lineage>
        <taxon>Eukaryota</taxon>
        <taxon>Metazoa</taxon>
        <taxon>Ecdysozoa</taxon>
        <taxon>Nematoda</taxon>
        <taxon>Chromadorea</taxon>
        <taxon>Rhabditida</taxon>
        <taxon>Tylenchina</taxon>
        <taxon>Panagrolaimomorpha</taxon>
        <taxon>Strongyloidoidea</taxon>
        <taxon>Steinernematidae</taxon>
        <taxon>Steinernema</taxon>
    </lineage>
</organism>
<comment type="caution">
    <text evidence="3">The sequence shown here is derived from an EMBL/GenBank/DDBJ whole genome shotgun (WGS) entry which is preliminary data.</text>
</comment>
<protein>
    <recommendedName>
        <fullName evidence="2">Repressor of RNA polymerase III transcription MAF1</fullName>
    </recommendedName>
</protein>
<dbReference type="EMBL" id="AZBU02000012">
    <property type="protein sequence ID" value="TKR59255.1"/>
    <property type="molecule type" value="Genomic_DNA"/>
</dbReference>
<dbReference type="Proteomes" id="UP000298663">
    <property type="component" value="Unassembled WGS sequence"/>
</dbReference>
<dbReference type="GO" id="GO:0016480">
    <property type="term" value="P:negative regulation of transcription by RNA polymerase III"/>
    <property type="evidence" value="ECO:0007669"/>
    <property type="project" value="UniProtKB-UniRule"/>
</dbReference>
<comment type="function">
    <text evidence="2">Element of the TORC1 signaling pathway that acts as a mediator of diverse signals and that represses RNA polymerase III transcription. Inhibits the de novo assembly of TFIIIB onto DNA.</text>
</comment>
<evidence type="ECO:0000313" key="3">
    <source>
        <dbReference type="EMBL" id="TKR59255.1"/>
    </source>
</evidence>
<evidence type="ECO:0000256" key="2">
    <source>
        <dbReference type="PIRNR" id="PIRNR037240"/>
    </source>
</evidence>
<proteinExistence type="inferred from homology"/>
<gene>
    <name evidence="3" type="ORF">L596_028955</name>
</gene>
<dbReference type="Gene3D" id="3.40.1000.50">
    <property type="entry name" value="Repressor of RNA polymerase III transcription Maf1"/>
    <property type="match status" value="1"/>
</dbReference>
<keyword evidence="2" id="KW-0804">Transcription</keyword>
<dbReference type="STRING" id="34508.A0A4V5ZXD0"/>
<reference evidence="3 4" key="1">
    <citation type="journal article" date="2015" name="Genome Biol.">
        <title>Comparative genomics of Steinernema reveals deeply conserved gene regulatory networks.</title>
        <authorList>
            <person name="Dillman A.R."/>
            <person name="Macchietto M."/>
            <person name="Porter C.F."/>
            <person name="Rogers A."/>
            <person name="Williams B."/>
            <person name="Antoshechkin I."/>
            <person name="Lee M.M."/>
            <person name="Goodwin Z."/>
            <person name="Lu X."/>
            <person name="Lewis E.E."/>
            <person name="Goodrich-Blair H."/>
            <person name="Stock S.P."/>
            <person name="Adams B.J."/>
            <person name="Sternberg P.W."/>
            <person name="Mortazavi A."/>
        </authorList>
    </citation>
    <scope>NUCLEOTIDE SEQUENCE [LARGE SCALE GENOMIC DNA]</scope>
    <source>
        <strain evidence="3 4">ALL</strain>
    </source>
</reference>
<evidence type="ECO:0000313" key="4">
    <source>
        <dbReference type="Proteomes" id="UP000298663"/>
    </source>
</evidence>
<comment type="similarity">
    <text evidence="1 2">Belongs to the MAF1 family.</text>
</comment>
<dbReference type="GO" id="GO:0005634">
    <property type="term" value="C:nucleus"/>
    <property type="evidence" value="ECO:0007669"/>
    <property type="project" value="UniProtKB-SubCell"/>
</dbReference>
<comment type="subcellular location">
    <subcellularLocation>
        <location evidence="2">Nucleus</location>
    </subcellularLocation>
</comment>
<evidence type="ECO:0000256" key="1">
    <source>
        <dbReference type="ARBA" id="ARBA00006231"/>
    </source>
</evidence>
<dbReference type="InterPro" id="IPR038564">
    <property type="entry name" value="Maf1_sf"/>
</dbReference>
<dbReference type="AlphaFoldDB" id="A0A4V5ZXD0"/>
<dbReference type="PANTHER" id="PTHR22504">
    <property type="entry name" value="REPRESSOR OF RNA POLYMERASE III TRANSCRIPTION MAF1"/>
    <property type="match status" value="1"/>
</dbReference>
<dbReference type="PANTHER" id="PTHR22504:SF0">
    <property type="entry name" value="REPRESSOR OF RNA POLYMERASE III TRANSCRIPTION MAF1 HOMOLOG"/>
    <property type="match status" value="1"/>
</dbReference>
<dbReference type="PIRSF" id="PIRSF037240">
    <property type="entry name" value="RNA_polIII_Trep_MAF1"/>
    <property type="match status" value="1"/>
</dbReference>
<dbReference type="Pfam" id="PF09174">
    <property type="entry name" value="Maf1"/>
    <property type="match status" value="1"/>
</dbReference>
<keyword evidence="2" id="KW-0539">Nucleus</keyword>
<dbReference type="GO" id="GO:0000994">
    <property type="term" value="F:RNA polymerase III core binding"/>
    <property type="evidence" value="ECO:0007669"/>
    <property type="project" value="TreeGrafter"/>
</dbReference>
<reference evidence="3 4" key="2">
    <citation type="journal article" date="2019" name="G3 (Bethesda)">
        <title>Hybrid Assembly of the Genome of the Entomopathogenic Nematode Steinernema carpocapsae Identifies the X-Chromosome.</title>
        <authorList>
            <person name="Serra L."/>
            <person name="Macchietto M."/>
            <person name="Macias-Munoz A."/>
            <person name="McGill C.J."/>
            <person name="Rodriguez I.M."/>
            <person name="Rodriguez B."/>
            <person name="Murad R."/>
            <person name="Mortazavi A."/>
        </authorList>
    </citation>
    <scope>NUCLEOTIDE SEQUENCE [LARGE SCALE GENOMIC DNA]</scope>
    <source>
        <strain evidence="3 4">ALL</strain>
    </source>
</reference>
<dbReference type="InterPro" id="IPR015257">
    <property type="entry name" value="Maf1"/>
</dbReference>